<dbReference type="InterPro" id="IPR000120">
    <property type="entry name" value="Amidase"/>
</dbReference>
<evidence type="ECO:0000256" key="3">
    <source>
        <dbReference type="ARBA" id="ARBA00012739"/>
    </source>
</evidence>
<protein>
    <recommendedName>
        <fullName evidence="4 10">Glutamyl-tRNA(Gln) amidotransferase subunit A</fullName>
        <shortName evidence="10">Glu-ADT subunit A</shortName>
        <ecNumber evidence="3 10">6.3.5.7</ecNumber>
    </recommendedName>
</protein>
<dbReference type="PANTHER" id="PTHR11895">
    <property type="entry name" value="TRANSAMIDASE"/>
    <property type="match status" value="1"/>
</dbReference>
<dbReference type="PIRSF" id="PIRSF001221">
    <property type="entry name" value="Amidase_fungi"/>
    <property type="match status" value="1"/>
</dbReference>
<dbReference type="Pfam" id="PF01425">
    <property type="entry name" value="Amidase"/>
    <property type="match status" value="1"/>
</dbReference>
<keyword evidence="7 10" id="KW-0067">ATP-binding</keyword>
<dbReference type="InterPro" id="IPR023631">
    <property type="entry name" value="Amidase_dom"/>
</dbReference>
<dbReference type="InterPro" id="IPR004412">
    <property type="entry name" value="GatA"/>
</dbReference>
<keyword evidence="8 10" id="KW-0648">Protein biosynthesis</keyword>
<evidence type="ECO:0000256" key="4">
    <source>
        <dbReference type="ARBA" id="ARBA00014428"/>
    </source>
</evidence>
<name>A0A3M0A7E3_9GAMM</name>
<dbReference type="SUPFAM" id="SSF75304">
    <property type="entry name" value="Amidase signature (AS) enzymes"/>
    <property type="match status" value="1"/>
</dbReference>
<comment type="function">
    <text evidence="10">Allows the formation of correctly charged Gln-tRNA(Gln) through the transamidation of misacylated Glu-tRNA(Gln) in organisms which lack glutaminyl-tRNA synthetase. The reaction takes place in the presence of glutamine and ATP through an activated gamma-phospho-Glu-tRNA(Gln).</text>
</comment>
<dbReference type="GO" id="GO:0030956">
    <property type="term" value="C:glutamyl-tRNA(Gln) amidotransferase complex"/>
    <property type="evidence" value="ECO:0007669"/>
    <property type="project" value="InterPro"/>
</dbReference>
<dbReference type="NCBIfam" id="TIGR00132">
    <property type="entry name" value="gatA"/>
    <property type="match status" value="1"/>
</dbReference>
<dbReference type="AlphaFoldDB" id="A0A3M0A7E3"/>
<feature type="domain" description="Amidase" evidence="11">
    <location>
        <begin position="24"/>
        <end position="465"/>
    </location>
</feature>
<dbReference type="InterPro" id="IPR020556">
    <property type="entry name" value="Amidase_CS"/>
</dbReference>
<gene>
    <name evidence="10" type="primary">gatA</name>
    <name evidence="12" type="ORF">DFR27_1900</name>
</gene>
<comment type="caution">
    <text evidence="12">The sequence shown here is derived from an EMBL/GenBank/DDBJ whole genome shotgun (WGS) entry which is preliminary data.</text>
</comment>
<dbReference type="HAMAP" id="MF_00120">
    <property type="entry name" value="GatA"/>
    <property type="match status" value="1"/>
</dbReference>
<comment type="catalytic activity">
    <reaction evidence="9 10">
        <text>L-glutamyl-tRNA(Gln) + L-glutamine + ATP + H2O = L-glutaminyl-tRNA(Gln) + L-glutamate + ADP + phosphate + H(+)</text>
        <dbReference type="Rhea" id="RHEA:17521"/>
        <dbReference type="Rhea" id="RHEA-COMP:9681"/>
        <dbReference type="Rhea" id="RHEA-COMP:9684"/>
        <dbReference type="ChEBI" id="CHEBI:15377"/>
        <dbReference type="ChEBI" id="CHEBI:15378"/>
        <dbReference type="ChEBI" id="CHEBI:29985"/>
        <dbReference type="ChEBI" id="CHEBI:30616"/>
        <dbReference type="ChEBI" id="CHEBI:43474"/>
        <dbReference type="ChEBI" id="CHEBI:58359"/>
        <dbReference type="ChEBI" id="CHEBI:78520"/>
        <dbReference type="ChEBI" id="CHEBI:78521"/>
        <dbReference type="ChEBI" id="CHEBI:456216"/>
        <dbReference type="EC" id="6.3.5.7"/>
    </reaction>
</comment>
<evidence type="ECO:0000256" key="8">
    <source>
        <dbReference type="ARBA" id="ARBA00022917"/>
    </source>
</evidence>
<keyword evidence="6 10" id="KW-0547">Nucleotide-binding</keyword>
<dbReference type="Proteomes" id="UP000267187">
    <property type="component" value="Unassembled WGS sequence"/>
</dbReference>
<comment type="subunit">
    <text evidence="2 10">Heterotrimer of A, B and C subunits.</text>
</comment>
<feature type="active site" description="Acyl-ester intermediate" evidence="10">
    <location>
        <position position="177"/>
    </location>
</feature>
<evidence type="ECO:0000313" key="12">
    <source>
        <dbReference type="EMBL" id="RMA79459.1"/>
    </source>
</evidence>
<evidence type="ECO:0000256" key="5">
    <source>
        <dbReference type="ARBA" id="ARBA00022598"/>
    </source>
</evidence>
<dbReference type="GO" id="GO:0050567">
    <property type="term" value="F:glutaminyl-tRNA synthase (glutamine-hydrolyzing) activity"/>
    <property type="evidence" value="ECO:0007669"/>
    <property type="project" value="UniProtKB-UniRule"/>
</dbReference>
<evidence type="ECO:0000256" key="1">
    <source>
        <dbReference type="ARBA" id="ARBA00008069"/>
    </source>
</evidence>
<evidence type="ECO:0000256" key="6">
    <source>
        <dbReference type="ARBA" id="ARBA00022741"/>
    </source>
</evidence>
<dbReference type="PROSITE" id="PS00571">
    <property type="entry name" value="AMIDASES"/>
    <property type="match status" value="1"/>
</dbReference>
<accession>A0A3M0A7E3</accession>
<evidence type="ECO:0000256" key="10">
    <source>
        <dbReference type="HAMAP-Rule" id="MF_00120"/>
    </source>
</evidence>
<evidence type="ECO:0000259" key="11">
    <source>
        <dbReference type="Pfam" id="PF01425"/>
    </source>
</evidence>
<dbReference type="GO" id="GO:0006412">
    <property type="term" value="P:translation"/>
    <property type="evidence" value="ECO:0007669"/>
    <property type="project" value="UniProtKB-UniRule"/>
</dbReference>
<reference evidence="12 13" key="1">
    <citation type="submission" date="2018-10" db="EMBL/GenBank/DDBJ databases">
        <title>Genomic Encyclopedia of Type Strains, Phase IV (KMG-IV): sequencing the most valuable type-strain genomes for metagenomic binning, comparative biology and taxonomic classification.</title>
        <authorList>
            <person name="Goeker M."/>
        </authorList>
    </citation>
    <scope>NUCLEOTIDE SEQUENCE [LARGE SCALE GENOMIC DNA]</scope>
    <source>
        <strain evidence="12 13">DSM 25080</strain>
    </source>
</reference>
<evidence type="ECO:0000313" key="13">
    <source>
        <dbReference type="Proteomes" id="UP000267187"/>
    </source>
</evidence>
<evidence type="ECO:0000256" key="2">
    <source>
        <dbReference type="ARBA" id="ARBA00011123"/>
    </source>
</evidence>
<keyword evidence="5 10" id="KW-0436">Ligase</keyword>
<organism evidence="12 13">
    <name type="scientific">Umboniibacter marinipuniceus</name>
    <dbReference type="NCBI Taxonomy" id="569599"/>
    <lineage>
        <taxon>Bacteria</taxon>
        <taxon>Pseudomonadati</taxon>
        <taxon>Pseudomonadota</taxon>
        <taxon>Gammaproteobacteria</taxon>
        <taxon>Cellvibrionales</taxon>
        <taxon>Cellvibrionaceae</taxon>
        <taxon>Umboniibacter</taxon>
    </lineage>
</organism>
<proteinExistence type="inferred from homology"/>
<dbReference type="InterPro" id="IPR036928">
    <property type="entry name" value="AS_sf"/>
</dbReference>
<dbReference type="EC" id="6.3.5.7" evidence="3 10"/>
<dbReference type="PANTHER" id="PTHR11895:SF151">
    <property type="entry name" value="GLUTAMYL-TRNA(GLN) AMIDOTRANSFERASE SUBUNIT A"/>
    <property type="match status" value="1"/>
</dbReference>
<feature type="active site" description="Charge relay system" evidence="10">
    <location>
        <position position="153"/>
    </location>
</feature>
<evidence type="ECO:0000256" key="7">
    <source>
        <dbReference type="ARBA" id="ARBA00022840"/>
    </source>
</evidence>
<dbReference type="Gene3D" id="3.90.1300.10">
    <property type="entry name" value="Amidase signature (AS) domain"/>
    <property type="match status" value="1"/>
</dbReference>
<comment type="similarity">
    <text evidence="1 10">Belongs to the amidase family. GatA subfamily.</text>
</comment>
<sequence length="491" mass="52345">MTLHTQSVAQLSQLLSQGTVSSTELTEHFLKRIESLDSDINSFITVNRDGALKQAQMADKQRADGLAGPLTGVPIAHKDIFCTQGIKTTCASRMLENFIPPYESTVTANIAAAGMVNLGKTNMDEFAMGSSNETSFFGASRNPWNTNHIPGGSSGGSAAAVAAALAPIATGTDTGGSIRQPAAHTGLTGIKPTYGSVSRWGMIAFASSLDQAGPMATSAEDAALLLNTMVSHDNRDSTSVAHPNSDFLTKLNTPISGLRIGVPASFFSADLDSEVGDAIQLAISQLQQQGAVIVPISLEMNQHALSAYYVIAPSEASANLSRFDGVRFGHRCEDPKDLKDLYSRSRSEGFGAEVQTRILVGTYALSAGYYDAYYRKAQKLRRLIKDDFEQAFKQVDVILAPTTPSTACKLGEKFGDPAKMYLEDIYTLAVNLAGLPAMSLPCGMAKGLPIGMQLIGPAFGEANILHLGHQFQQHSDWHKQRAPIALQEVSA</sequence>
<feature type="active site" description="Charge relay system" evidence="10">
    <location>
        <position position="78"/>
    </location>
</feature>
<keyword evidence="13" id="KW-1185">Reference proteome</keyword>
<keyword evidence="12" id="KW-0808">Transferase</keyword>
<evidence type="ECO:0000256" key="9">
    <source>
        <dbReference type="ARBA" id="ARBA00047407"/>
    </source>
</evidence>
<dbReference type="EMBL" id="REFJ01000004">
    <property type="protein sequence ID" value="RMA79459.1"/>
    <property type="molecule type" value="Genomic_DNA"/>
</dbReference>
<dbReference type="GO" id="GO:0016740">
    <property type="term" value="F:transferase activity"/>
    <property type="evidence" value="ECO:0007669"/>
    <property type="project" value="UniProtKB-KW"/>
</dbReference>
<dbReference type="GO" id="GO:0005524">
    <property type="term" value="F:ATP binding"/>
    <property type="evidence" value="ECO:0007669"/>
    <property type="project" value="UniProtKB-KW"/>
</dbReference>